<comment type="caution">
    <text evidence="1">The sequence shown here is derived from an EMBL/GenBank/DDBJ whole genome shotgun (WGS) entry which is preliminary data.</text>
</comment>
<keyword evidence="2" id="KW-1185">Reference proteome</keyword>
<proteinExistence type="predicted"/>
<protein>
    <submittedName>
        <fullName evidence="1">Uncharacterized protein</fullName>
    </submittedName>
</protein>
<organism evidence="1 2">
    <name type="scientific">Fusarium decemcellulare</name>
    <dbReference type="NCBI Taxonomy" id="57161"/>
    <lineage>
        <taxon>Eukaryota</taxon>
        <taxon>Fungi</taxon>
        <taxon>Dikarya</taxon>
        <taxon>Ascomycota</taxon>
        <taxon>Pezizomycotina</taxon>
        <taxon>Sordariomycetes</taxon>
        <taxon>Hypocreomycetidae</taxon>
        <taxon>Hypocreales</taxon>
        <taxon>Nectriaceae</taxon>
        <taxon>Fusarium</taxon>
        <taxon>Fusarium decemcellulare species complex</taxon>
    </lineage>
</organism>
<evidence type="ECO:0000313" key="2">
    <source>
        <dbReference type="Proteomes" id="UP001148629"/>
    </source>
</evidence>
<evidence type="ECO:0000313" key="1">
    <source>
        <dbReference type="EMBL" id="KAJ3547503.1"/>
    </source>
</evidence>
<dbReference type="EMBL" id="JANRMS010000077">
    <property type="protein sequence ID" value="KAJ3547503.1"/>
    <property type="molecule type" value="Genomic_DNA"/>
</dbReference>
<gene>
    <name evidence="1" type="ORF">NM208_g1485</name>
</gene>
<accession>A0ACC1SW60</accession>
<dbReference type="Proteomes" id="UP001148629">
    <property type="component" value="Unassembled WGS sequence"/>
</dbReference>
<reference evidence="1" key="1">
    <citation type="submission" date="2022-08" db="EMBL/GenBank/DDBJ databases">
        <title>Genome Sequence of Fusarium decemcellulare.</title>
        <authorList>
            <person name="Buettner E."/>
        </authorList>
    </citation>
    <scope>NUCLEOTIDE SEQUENCE</scope>
    <source>
        <strain evidence="1">Babe19</strain>
    </source>
</reference>
<sequence length="611" mass="68056">MELNEYEEVAGANSERGGFGTVRQVKNKKSGKILACKTITYLPDKYDTKEKFRERVEQELKLLKRLDHPNIVRYHDRTWTNDTAKIIMEWCEGETLDHLIRDNYNKPGWPTERLTWSFVNQLSAALAYCHSGLIRNQNGSILREEFDKEGNPWASVIHRDIKPANILVRYNSSKQAIFKLCDFGLGYDKLSLADGQVSYAGTLPFIPPEVTRDHPNWTNKADVFALGCVFFYWFDRELPYRGGLSTNSPDAAATIPTKVPDRLRTLIRDCISPEAATRPEAEAVFWEAFENAQPDDLPLACFQIYDTIPSVGFQRTGLSDNIPTGSQSSATPLERGATSRPLQAATIHIGSESGPVSPSTTVTNIAKVTTSTPALSSESWRSNMDPETTEIEMGIAEGLGSFVVDFQSPHPIDNIVLPGTYTYNKEVRRKAIATEIRFQSTHSTGNPDAKRARFGSLLPSRASEVTVMIEADVCEEISLKNVNSYFESTSATLSRREMAWIRKADKEKKTVYLIVGYLAYTNAVVTEGAYREGGIPILGVSSDVPSGVPASTSISSSSSSVHKNLVKRYQKRGFHVQAVLVRPVLKLLSKEKPHLGDVITAYFWGPRSRPD</sequence>
<name>A0ACC1SW60_9HYPO</name>